<dbReference type="PANTHER" id="PTHR39199:SF1">
    <property type="entry name" value="BLR5128 PROTEIN"/>
    <property type="match status" value="1"/>
</dbReference>
<dbReference type="AlphaFoldDB" id="A0A6B2JTH8"/>
<dbReference type="RefSeq" id="WP_163894297.1">
    <property type="nucleotide sequence ID" value="NZ_JAAFYS010000003.1"/>
</dbReference>
<dbReference type="EMBL" id="JAAGAB010000003">
    <property type="protein sequence ID" value="NDV01867.1"/>
    <property type="molecule type" value="Genomic_DNA"/>
</dbReference>
<evidence type="ECO:0000259" key="1">
    <source>
        <dbReference type="Pfam" id="PF13840"/>
    </source>
</evidence>
<dbReference type="Gene3D" id="3.30.2130.10">
    <property type="entry name" value="VC0802-like"/>
    <property type="match status" value="1"/>
</dbReference>
<dbReference type="Pfam" id="PF13840">
    <property type="entry name" value="ACT_7"/>
    <property type="match status" value="1"/>
</dbReference>
<reference evidence="2 3" key="1">
    <citation type="submission" date="2020-02" db="EMBL/GenBank/DDBJ databases">
        <title>Pseudoroseicyclus tamarix, sp. nov., isolated from offshore sediment of a Tamarix chinensis forest.</title>
        <authorList>
            <person name="Gai Y."/>
        </authorList>
    </citation>
    <scope>NUCLEOTIDE SEQUENCE [LARGE SCALE GENOMIC DNA]</scope>
    <source>
        <strain evidence="2 3">CLL3-39</strain>
    </source>
</reference>
<gene>
    <name evidence="2" type="ORF">GZA08_12920</name>
</gene>
<dbReference type="PANTHER" id="PTHR39199">
    <property type="entry name" value="BLR5128 PROTEIN"/>
    <property type="match status" value="1"/>
</dbReference>
<protein>
    <submittedName>
        <fullName evidence="2">ACT domain-containing protein</fullName>
    </submittedName>
</protein>
<dbReference type="InterPro" id="IPR027795">
    <property type="entry name" value="CASTOR_ACT_dom"/>
</dbReference>
<feature type="domain" description="CASTOR ACT" evidence="1">
    <location>
        <begin position="73"/>
        <end position="128"/>
    </location>
</feature>
<organism evidence="2 3">
    <name type="scientific">Pseudoroseicyclus tamaricis</name>
    <dbReference type="NCBI Taxonomy" id="2705421"/>
    <lineage>
        <taxon>Bacteria</taxon>
        <taxon>Pseudomonadati</taxon>
        <taxon>Pseudomonadota</taxon>
        <taxon>Alphaproteobacteria</taxon>
        <taxon>Rhodobacterales</taxon>
        <taxon>Paracoccaceae</taxon>
        <taxon>Pseudoroseicyclus</taxon>
    </lineage>
</organism>
<dbReference type="SUPFAM" id="SSF55021">
    <property type="entry name" value="ACT-like"/>
    <property type="match status" value="2"/>
</dbReference>
<dbReference type="Proteomes" id="UP000474757">
    <property type="component" value="Unassembled WGS sequence"/>
</dbReference>
<name>A0A6B2JTH8_9RHOB</name>
<evidence type="ECO:0000313" key="2">
    <source>
        <dbReference type="EMBL" id="NDV01867.1"/>
    </source>
</evidence>
<sequence>MPDPITNEAEMIAGMTPVLVSGVFVFCSVTEAEALGAALPHARGLFAEAEGMSLILPVEKARGLGLPADQPMRQITLNVYSSLTGVGLTAAVSGALAEAGIPANVVAAHHHDHVFVPEAQAEAALSALLSLQSRALP</sequence>
<dbReference type="InterPro" id="IPR045865">
    <property type="entry name" value="ACT-like_dom_sf"/>
</dbReference>
<comment type="caution">
    <text evidence="2">The sequence shown here is derived from an EMBL/GenBank/DDBJ whole genome shotgun (WGS) entry which is preliminary data.</text>
</comment>
<proteinExistence type="predicted"/>
<evidence type="ECO:0000313" key="3">
    <source>
        <dbReference type="Proteomes" id="UP000474757"/>
    </source>
</evidence>
<keyword evidence="3" id="KW-1185">Reference proteome</keyword>
<accession>A0A6B2JTH8</accession>